<evidence type="ECO:0000259" key="10">
    <source>
        <dbReference type="PROSITE" id="PS00434"/>
    </source>
</evidence>
<keyword evidence="6" id="KW-0238">DNA-binding</keyword>
<comment type="similarity">
    <text evidence="9">Belongs to the HSF family.</text>
</comment>
<dbReference type="FunFam" id="1.10.10.10:FF:000037">
    <property type="entry name" value="Heat stress transcription factor B-4"/>
    <property type="match status" value="1"/>
</dbReference>
<evidence type="ECO:0000256" key="3">
    <source>
        <dbReference type="ARBA" id="ARBA00022553"/>
    </source>
</evidence>
<dbReference type="GO" id="GO:0000978">
    <property type="term" value="F:RNA polymerase II cis-regulatory region sequence-specific DNA binding"/>
    <property type="evidence" value="ECO:0007669"/>
    <property type="project" value="TreeGrafter"/>
</dbReference>
<dbReference type="Gene3D" id="1.10.10.10">
    <property type="entry name" value="Winged helix-like DNA-binding domain superfamily/Winged helix DNA-binding domain"/>
    <property type="match status" value="1"/>
</dbReference>
<evidence type="ECO:0000256" key="2">
    <source>
        <dbReference type="ARBA" id="ARBA00011233"/>
    </source>
</evidence>
<dbReference type="AlphaFoldDB" id="A0AAQ3QJ42"/>
<dbReference type="Proteomes" id="UP001327560">
    <property type="component" value="Chromosome 7"/>
</dbReference>
<evidence type="ECO:0000256" key="1">
    <source>
        <dbReference type="ARBA" id="ARBA00004123"/>
    </source>
</evidence>
<dbReference type="PANTHER" id="PTHR10015:SF169">
    <property type="entry name" value="HEAT STRESS TRANSCRIPTION FACTOR B-2B"/>
    <property type="match status" value="1"/>
</dbReference>
<evidence type="ECO:0000256" key="9">
    <source>
        <dbReference type="RuleBase" id="RU004020"/>
    </source>
</evidence>
<keyword evidence="3" id="KW-0597">Phosphoprotein</keyword>
<dbReference type="EMBL" id="CP136896">
    <property type="protein sequence ID" value="WOL13109.1"/>
    <property type="molecule type" value="Genomic_DNA"/>
</dbReference>
<organism evidence="11 12">
    <name type="scientific">Canna indica</name>
    <name type="common">Indian-shot</name>
    <dbReference type="NCBI Taxonomy" id="4628"/>
    <lineage>
        <taxon>Eukaryota</taxon>
        <taxon>Viridiplantae</taxon>
        <taxon>Streptophyta</taxon>
        <taxon>Embryophyta</taxon>
        <taxon>Tracheophyta</taxon>
        <taxon>Spermatophyta</taxon>
        <taxon>Magnoliopsida</taxon>
        <taxon>Liliopsida</taxon>
        <taxon>Zingiberales</taxon>
        <taxon>Cannaceae</taxon>
        <taxon>Canna</taxon>
    </lineage>
</organism>
<accession>A0AAQ3QJ42</accession>
<dbReference type="Pfam" id="PF00447">
    <property type="entry name" value="HSF_DNA-bind"/>
    <property type="match status" value="1"/>
</dbReference>
<keyword evidence="7" id="KW-0804">Transcription</keyword>
<reference evidence="11 12" key="1">
    <citation type="submission" date="2023-10" db="EMBL/GenBank/DDBJ databases">
        <title>Chromosome-scale genome assembly provides insights into flower coloration mechanisms of Canna indica.</title>
        <authorList>
            <person name="Li C."/>
        </authorList>
    </citation>
    <scope>NUCLEOTIDE SEQUENCE [LARGE SCALE GENOMIC DNA]</scope>
    <source>
        <tissue evidence="11">Flower</tissue>
    </source>
</reference>
<evidence type="ECO:0000256" key="8">
    <source>
        <dbReference type="ARBA" id="ARBA00023242"/>
    </source>
</evidence>
<keyword evidence="12" id="KW-1185">Reference proteome</keyword>
<proteinExistence type="inferred from homology"/>
<comment type="subunit">
    <text evidence="2">Homotrimer.</text>
</comment>
<dbReference type="PRINTS" id="PR00056">
    <property type="entry name" value="HSFDOMAIN"/>
</dbReference>
<evidence type="ECO:0000256" key="5">
    <source>
        <dbReference type="ARBA" id="ARBA00023016"/>
    </source>
</evidence>
<name>A0AAQ3QJ42_9LILI</name>
<evidence type="ECO:0000256" key="4">
    <source>
        <dbReference type="ARBA" id="ARBA00023015"/>
    </source>
</evidence>
<dbReference type="GO" id="GO:0003700">
    <property type="term" value="F:DNA-binding transcription factor activity"/>
    <property type="evidence" value="ECO:0007669"/>
    <property type="project" value="InterPro"/>
</dbReference>
<keyword evidence="8" id="KW-0539">Nucleus</keyword>
<dbReference type="InterPro" id="IPR036390">
    <property type="entry name" value="WH_DNA-bd_sf"/>
</dbReference>
<evidence type="ECO:0000313" key="12">
    <source>
        <dbReference type="Proteomes" id="UP001327560"/>
    </source>
</evidence>
<sequence>MALAPEWRAREAMAEGSLRVVPTPFLTKTYRLVDDPKLDDIISWNDDGTTFVVWRPTEFASDLLPKYFKHNNLSSFIRQLNIYGFRKVVPDRWEFANDCFRRGEKRLLCDIQRKKTSTAVTLPHSAAATSAVAKSPMNLEEEHVLSAGAVVDAAADPREENEWLRKENDRLSREVAQMKRLCGNITTLLWTHVSRRRERSRVAAVSPLLEHMPTGPAAEAEGAVMVEKATSSEAASVTNLMLFGMSIRVKRAREDDDDDSSPKAKQKEKLVVITIAREQLVIVAVVSEELIVVVVVAGEKHGVGHAIAGGCQNSTSAAWCATGTLK</sequence>
<dbReference type="SUPFAM" id="SSF46785">
    <property type="entry name" value="Winged helix' DNA-binding domain"/>
    <property type="match status" value="1"/>
</dbReference>
<protein>
    <recommendedName>
        <fullName evidence="10">HSF-type DNA-binding domain-containing protein</fullName>
    </recommendedName>
</protein>
<comment type="subcellular location">
    <subcellularLocation>
        <location evidence="1">Nucleus</location>
    </subcellularLocation>
</comment>
<feature type="domain" description="HSF-type DNA-binding" evidence="10">
    <location>
        <begin position="64"/>
        <end position="88"/>
    </location>
</feature>
<dbReference type="GO" id="GO:0005634">
    <property type="term" value="C:nucleus"/>
    <property type="evidence" value="ECO:0007669"/>
    <property type="project" value="UniProtKB-SubCell"/>
</dbReference>
<dbReference type="PANTHER" id="PTHR10015">
    <property type="entry name" value="HEAT SHOCK TRANSCRIPTION FACTOR"/>
    <property type="match status" value="1"/>
</dbReference>
<evidence type="ECO:0000313" key="11">
    <source>
        <dbReference type="EMBL" id="WOL13109.1"/>
    </source>
</evidence>
<evidence type="ECO:0000256" key="7">
    <source>
        <dbReference type="ARBA" id="ARBA00023163"/>
    </source>
</evidence>
<dbReference type="PROSITE" id="PS00434">
    <property type="entry name" value="HSF_DOMAIN"/>
    <property type="match status" value="1"/>
</dbReference>
<keyword evidence="4" id="KW-0805">Transcription regulation</keyword>
<dbReference type="SMART" id="SM00415">
    <property type="entry name" value="HSF"/>
    <property type="match status" value="1"/>
</dbReference>
<gene>
    <name evidence="11" type="ORF">Cni_G21878</name>
</gene>
<dbReference type="InterPro" id="IPR036388">
    <property type="entry name" value="WH-like_DNA-bd_sf"/>
</dbReference>
<keyword evidence="5" id="KW-0346">Stress response</keyword>
<evidence type="ECO:0000256" key="6">
    <source>
        <dbReference type="ARBA" id="ARBA00023125"/>
    </source>
</evidence>
<dbReference type="GO" id="GO:0006357">
    <property type="term" value="P:regulation of transcription by RNA polymerase II"/>
    <property type="evidence" value="ECO:0007669"/>
    <property type="project" value="TreeGrafter"/>
</dbReference>
<dbReference type="InterPro" id="IPR000232">
    <property type="entry name" value="HSF_DNA-bd"/>
</dbReference>